<evidence type="ECO:0000256" key="5">
    <source>
        <dbReference type="PROSITE-ProRule" id="PRU00335"/>
    </source>
</evidence>
<proteinExistence type="predicted"/>
<protein>
    <submittedName>
        <fullName evidence="8">TetR/AcrR family transcriptional regulator</fullName>
    </submittedName>
</protein>
<accession>A0A5J5I5M3</accession>
<keyword evidence="2" id="KW-0805">Transcription regulation</keyword>
<comment type="caution">
    <text evidence="8">The sequence shown here is derived from an EMBL/GenBank/DDBJ whole genome shotgun (WGS) entry which is preliminary data.</text>
</comment>
<dbReference type="PANTHER" id="PTHR30055">
    <property type="entry name" value="HTH-TYPE TRANSCRIPTIONAL REGULATOR RUTR"/>
    <property type="match status" value="1"/>
</dbReference>
<dbReference type="InterPro" id="IPR009057">
    <property type="entry name" value="Homeodomain-like_sf"/>
</dbReference>
<organism evidence="8 9">
    <name type="scientific">Sphingobium limneticum</name>
    <dbReference type="NCBI Taxonomy" id="1007511"/>
    <lineage>
        <taxon>Bacteria</taxon>
        <taxon>Pseudomonadati</taxon>
        <taxon>Pseudomonadota</taxon>
        <taxon>Alphaproteobacteria</taxon>
        <taxon>Sphingomonadales</taxon>
        <taxon>Sphingomonadaceae</taxon>
        <taxon>Sphingobium</taxon>
    </lineage>
</organism>
<keyword evidence="4" id="KW-0804">Transcription</keyword>
<dbReference type="EMBL" id="VYQA01000005">
    <property type="protein sequence ID" value="KAA9030825.1"/>
    <property type="molecule type" value="Genomic_DNA"/>
</dbReference>
<dbReference type="SUPFAM" id="SSF46689">
    <property type="entry name" value="Homeodomain-like"/>
    <property type="match status" value="1"/>
</dbReference>
<dbReference type="Gene3D" id="1.10.10.60">
    <property type="entry name" value="Homeodomain-like"/>
    <property type="match status" value="1"/>
</dbReference>
<reference evidence="9 10" key="1">
    <citation type="submission" date="2019-09" db="EMBL/GenBank/DDBJ databases">
        <authorList>
            <person name="Feng G."/>
        </authorList>
    </citation>
    <scope>NUCLEOTIDE SEQUENCE [LARGE SCALE GENOMIC DNA]</scope>
    <source>
        <strain evidence="8 9">KACC 19283</strain>
        <strain evidence="7 10">KACC 19284</strain>
    </source>
</reference>
<evidence type="ECO:0000256" key="1">
    <source>
        <dbReference type="ARBA" id="ARBA00022491"/>
    </source>
</evidence>
<dbReference type="Pfam" id="PF00440">
    <property type="entry name" value="TetR_N"/>
    <property type="match status" value="1"/>
</dbReference>
<dbReference type="GO" id="GO:0003700">
    <property type="term" value="F:DNA-binding transcription factor activity"/>
    <property type="evidence" value="ECO:0007669"/>
    <property type="project" value="TreeGrafter"/>
</dbReference>
<evidence type="ECO:0000256" key="4">
    <source>
        <dbReference type="ARBA" id="ARBA00023163"/>
    </source>
</evidence>
<dbReference type="InterPro" id="IPR036271">
    <property type="entry name" value="Tet_transcr_reg_TetR-rel_C_sf"/>
</dbReference>
<dbReference type="InterPro" id="IPR041490">
    <property type="entry name" value="KstR2_TetR_C"/>
</dbReference>
<name>A0A5J5I5M3_9SPHN</name>
<dbReference type="AlphaFoldDB" id="A0A5J5I5M3"/>
<gene>
    <name evidence="8" type="ORF">F4U95_08665</name>
    <name evidence="7" type="ORF">F4U96_08715</name>
</gene>
<sequence>MQNSPFRNAAQKEADRAAKRDAVLRAAVRMFNERGFFATSLDDVAASLGISKRTIYHYLANKDQVLLECITIGLEQLLAAADDARAEPGNGRDRLVKFLRRYVEINMDDFGICVSRTGEEALSRESLPRYRALKKKIDVAMRQILTEAVEDGSIGSIDVKMTAFTLAGALNWPGRWYDPKGALTPAQISEAMVKVLMGGLDPRPN</sequence>
<evidence type="ECO:0000256" key="2">
    <source>
        <dbReference type="ARBA" id="ARBA00023015"/>
    </source>
</evidence>
<evidence type="ECO:0000256" key="3">
    <source>
        <dbReference type="ARBA" id="ARBA00023125"/>
    </source>
</evidence>
<feature type="DNA-binding region" description="H-T-H motif" evidence="5">
    <location>
        <begin position="40"/>
        <end position="59"/>
    </location>
</feature>
<dbReference type="SUPFAM" id="SSF48498">
    <property type="entry name" value="Tetracyclin repressor-like, C-terminal domain"/>
    <property type="match status" value="1"/>
</dbReference>
<evidence type="ECO:0000313" key="10">
    <source>
        <dbReference type="Proteomes" id="UP000326364"/>
    </source>
</evidence>
<dbReference type="Proteomes" id="UP000326364">
    <property type="component" value="Unassembled WGS sequence"/>
</dbReference>
<dbReference type="RefSeq" id="WP_150425376.1">
    <property type="nucleotide sequence ID" value="NZ_VYQA01000005.1"/>
</dbReference>
<dbReference type="PROSITE" id="PS50977">
    <property type="entry name" value="HTH_TETR_2"/>
    <property type="match status" value="1"/>
</dbReference>
<evidence type="ECO:0000313" key="8">
    <source>
        <dbReference type="EMBL" id="KAA9030825.1"/>
    </source>
</evidence>
<feature type="domain" description="HTH tetR-type" evidence="6">
    <location>
        <begin position="17"/>
        <end position="77"/>
    </location>
</feature>
<keyword evidence="10" id="KW-1185">Reference proteome</keyword>
<dbReference type="InterPro" id="IPR001647">
    <property type="entry name" value="HTH_TetR"/>
</dbReference>
<dbReference type="PANTHER" id="PTHR30055:SF175">
    <property type="entry name" value="HTH-TYPE TRANSCRIPTIONAL REPRESSOR KSTR2"/>
    <property type="match status" value="1"/>
</dbReference>
<dbReference type="Gene3D" id="1.10.357.10">
    <property type="entry name" value="Tetracycline Repressor, domain 2"/>
    <property type="match status" value="1"/>
</dbReference>
<dbReference type="PRINTS" id="PR00455">
    <property type="entry name" value="HTHTETR"/>
</dbReference>
<dbReference type="InterPro" id="IPR050109">
    <property type="entry name" value="HTH-type_TetR-like_transc_reg"/>
</dbReference>
<dbReference type="Pfam" id="PF17932">
    <property type="entry name" value="TetR_C_24"/>
    <property type="match status" value="1"/>
</dbReference>
<keyword evidence="1" id="KW-0678">Repressor</keyword>
<dbReference type="EMBL" id="VYQB01000005">
    <property type="protein sequence ID" value="KAA9018189.1"/>
    <property type="molecule type" value="Genomic_DNA"/>
</dbReference>
<evidence type="ECO:0000313" key="7">
    <source>
        <dbReference type="EMBL" id="KAA9018189.1"/>
    </source>
</evidence>
<keyword evidence="3 5" id="KW-0238">DNA-binding</keyword>
<dbReference type="Proteomes" id="UP000325933">
    <property type="component" value="Unassembled WGS sequence"/>
</dbReference>
<dbReference type="GO" id="GO:0000976">
    <property type="term" value="F:transcription cis-regulatory region binding"/>
    <property type="evidence" value="ECO:0007669"/>
    <property type="project" value="TreeGrafter"/>
</dbReference>
<evidence type="ECO:0000313" key="9">
    <source>
        <dbReference type="Proteomes" id="UP000325933"/>
    </source>
</evidence>
<evidence type="ECO:0000259" key="6">
    <source>
        <dbReference type="PROSITE" id="PS50977"/>
    </source>
</evidence>